<feature type="chain" id="PRO_5042047393" description="WWE domain-containing protein" evidence="1">
    <location>
        <begin position="27"/>
        <end position="337"/>
    </location>
</feature>
<dbReference type="AlphaFoldDB" id="A0AAE0DF95"/>
<proteinExistence type="predicted"/>
<dbReference type="InterPro" id="IPR004170">
    <property type="entry name" value="WWE_dom"/>
</dbReference>
<gene>
    <name evidence="3" type="ORF">CKAH01_12295</name>
</gene>
<dbReference type="PROSITE" id="PS50918">
    <property type="entry name" value="WWE"/>
    <property type="match status" value="1"/>
</dbReference>
<evidence type="ECO:0000256" key="1">
    <source>
        <dbReference type="SAM" id="SignalP"/>
    </source>
</evidence>
<evidence type="ECO:0000259" key="2">
    <source>
        <dbReference type="PROSITE" id="PS50918"/>
    </source>
</evidence>
<dbReference type="Proteomes" id="UP001281614">
    <property type="component" value="Unassembled WGS sequence"/>
</dbReference>
<protein>
    <recommendedName>
        <fullName evidence="2">WWE domain-containing protein</fullName>
    </recommendedName>
</protein>
<organism evidence="3 4">
    <name type="scientific">Colletotrichum kahawae</name>
    <name type="common">Coffee berry disease fungus</name>
    <dbReference type="NCBI Taxonomy" id="34407"/>
    <lineage>
        <taxon>Eukaryota</taxon>
        <taxon>Fungi</taxon>
        <taxon>Dikarya</taxon>
        <taxon>Ascomycota</taxon>
        <taxon>Pezizomycotina</taxon>
        <taxon>Sordariomycetes</taxon>
        <taxon>Hypocreomycetidae</taxon>
        <taxon>Glomerellales</taxon>
        <taxon>Glomerellaceae</taxon>
        <taxon>Colletotrichum</taxon>
        <taxon>Colletotrichum gloeosporioides species complex</taxon>
    </lineage>
</organism>
<keyword evidence="1" id="KW-0732">Signal</keyword>
<comment type="caution">
    <text evidence="3">The sequence shown here is derived from an EMBL/GenBank/DDBJ whole genome shotgun (WGS) entry which is preliminary data.</text>
</comment>
<name>A0AAE0DF95_COLKA</name>
<feature type="signal peptide" evidence="1">
    <location>
        <begin position="1"/>
        <end position="26"/>
    </location>
</feature>
<sequence>MINAMSSPRLSSLLLLVLLQVGLLTASPTPLALPSPDEDSLSKRAGQFPDFPSDYEGRVKKGEYLRALMPLDNAQAAQANGGASVVSPFQDPNAAARWGWTLQTSWYPFKDDLKPLHTKYLKEAFKDTAFPVDEKQSGVYYHYHDKEFTQANGEKGEPTKAVYSNVVNPSAGAFIFDENMSPRYVVKEYGLGTVPDTDTLSDFAFFEWLEGCHFKNLDPKDLKVVFRTHITYGPTFRIVVDALKEAGYKRVPGWKDRAVIKMATRQGDAILGSTHGAGTAWMLIQHKDVLGVKEIVEAVVWGYQPRLMGLFGNADGFKFTASPDSAVLNIRFTIRNV</sequence>
<evidence type="ECO:0000313" key="3">
    <source>
        <dbReference type="EMBL" id="KAK2776645.1"/>
    </source>
</evidence>
<accession>A0AAE0DF95</accession>
<keyword evidence="4" id="KW-1185">Reference proteome</keyword>
<dbReference type="EMBL" id="VYYT01000025">
    <property type="protein sequence ID" value="KAK2776645.1"/>
    <property type="molecule type" value="Genomic_DNA"/>
</dbReference>
<feature type="domain" description="WWE" evidence="2">
    <location>
        <begin position="84"/>
        <end position="164"/>
    </location>
</feature>
<reference evidence="3" key="1">
    <citation type="submission" date="2023-02" db="EMBL/GenBank/DDBJ databases">
        <title>Colletotrichum kahawae CIFC_Que2 genome sequencing and assembly.</title>
        <authorList>
            <person name="Baroncelli R."/>
        </authorList>
    </citation>
    <scope>NUCLEOTIDE SEQUENCE</scope>
    <source>
        <strain evidence="3">CIFC_Que2</strain>
    </source>
</reference>
<evidence type="ECO:0000313" key="4">
    <source>
        <dbReference type="Proteomes" id="UP001281614"/>
    </source>
</evidence>